<comment type="similarity">
    <text evidence="2 7">Belongs to the flagella basal body rod proteins family.</text>
</comment>
<dbReference type="SUPFAM" id="SSF117143">
    <property type="entry name" value="Flagellar hook protein flgE"/>
    <property type="match status" value="1"/>
</dbReference>
<dbReference type="InterPro" id="IPR053967">
    <property type="entry name" value="LlgE_F_G-like_D1"/>
</dbReference>
<evidence type="ECO:0000313" key="11">
    <source>
        <dbReference type="EMBL" id="KGJ07568.1"/>
    </source>
</evidence>
<sequence>MRALQIAASGMAAQQTRVEVISQNLANMSTTGYNARRAEFADLAYQQVTRPGTIAAADGTMVPAGVQMGLGVRPTAVTITLAQGTLSATGGDLDVAIDGYGYLEVTLPSGNSGYSRDGGLKRSADGQIVTSDGYPVVPGITIPPEARSISISAAGEVNAYFNDQTEPQNLGQITLVNFVNEKGLEAIGSNLFLETPASGAPMAGVPGEQGLGTLRQGYLEESAVDPVREISELIKAQRGYELNSKVITAADQMLGATVQVR</sequence>
<reference evidence="11 12" key="2">
    <citation type="submission" date="2014-10" db="EMBL/GenBank/DDBJ databases">
        <title>Paracoccus sanguinis sp. nov., isolated from clinical specimens of New York State patients.</title>
        <authorList>
            <person name="Mingle L.A."/>
            <person name="Cole J.A."/>
            <person name="Lapierre P."/>
            <person name="Musser K.A."/>
        </authorList>
    </citation>
    <scope>NUCLEOTIDE SEQUENCE [LARGE SCALE GENOMIC DNA]</scope>
    <source>
        <strain evidence="11 12">HAMBI 3106</strain>
    </source>
</reference>
<feature type="domain" description="Flagellar basal body rod protein N-terminal" evidence="8">
    <location>
        <begin position="4"/>
        <end position="33"/>
    </location>
</feature>
<gene>
    <name evidence="11" type="primary">flgG</name>
    <name evidence="11" type="ORF">IC63_08045</name>
</gene>
<feature type="domain" description="Flagellar basal-body/hook protein C-terminal" evidence="9">
    <location>
        <begin position="215"/>
        <end position="259"/>
    </location>
</feature>
<dbReference type="NCBIfam" id="TIGR02488">
    <property type="entry name" value="flgG_G_neg"/>
    <property type="match status" value="1"/>
</dbReference>
<evidence type="ECO:0000259" key="9">
    <source>
        <dbReference type="Pfam" id="PF06429"/>
    </source>
</evidence>
<dbReference type="GO" id="GO:0009426">
    <property type="term" value="C:bacterial-type flagellum basal body, distal rod"/>
    <property type="evidence" value="ECO:0007669"/>
    <property type="project" value="UniProtKB-UniRule"/>
</dbReference>
<dbReference type="Pfam" id="PF00460">
    <property type="entry name" value="Flg_bb_rod"/>
    <property type="match status" value="1"/>
</dbReference>
<dbReference type="OrthoDB" id="9804559at2"/>
<reference evidence="11 12" key="1">
    <citation type="submission" date="2014-09" db="EMBL/GenBank/DDBJ databases">
        <authorList>
            <person name="McGinnis J.M."/>
            <person name="Wolfgang W.J."/>
        </authorList>
    </citation>
    <scope>NUCLEOTIDE SEQUENCE [LARGE SCALE GENOMIC DNA]</scope>
    <source>
        <strain evidence="11 12">HAMBI 3106</strain>
    </source>
</reference>
<dbReference type="GO" id="GO:0071978">
    <property type="term" value="P:bacterial-type flagellum-dependent swarming motility"/>
    <property type="evidence" value="ECO:0007669"/>
    <property type="project" value="TreeGrafter"/>
</dbReference>
<dbReference type="RefSeq" id="WP_036718733.1">
    <property type="nucleotide sequence ID" value="NZ_JRKS01000019.1"/>
</dbReference>
<comment type="caution">
    <text evidence="11">The sequence shown here is derived from an EMBL/GenBank/DDBJ whole genome shotgun (WGS) entry which is preliminary data.</text>
</comment>
<dbReference type="EMBL" id="JRKS01000019">
    <property type="protein sequence ID" value="KGJ07568.1"/>
    <property type="molecule type" value="Genomic_DNA"/>
</dbReference>
<keyword evidence="4 7" id="KW-0975">Bacterial flagellum</keyword>
<evidence type="ECO:0000256" key="6">
    <source>
        <dbReference type="NCBIfam" id="TIGR02488"/>
    </source>
</evidence>
<dbReference type="InterPro" id="IPR037925">
    <property type="entry name" value="FlgE/F/G-like"/>
</dbReference>
<name>A0A099FBG8_9RHOB</name>
<dbReference type="PANTHER" id="PTHR30435">
    <property type="entry name" value="FLAGELLAR PROTEIN"/>
    <property type="match status" value="1"/>
</dbReference>
<accession>A0A099FBG8</accession>
<evidence type="ECO:0000256" key="2">
    <source>
        <dbReference type="ARBA" id="ARBA00009677"/>
    </source>
</evidence>
<evidence type="ECO:0000256" key="1">
    <source>
        <dbReference type="ARBA" id="ARBA00004117"/>
    </source>
</evidence>
<dbReference type="Pfam" id="PF06429">
    <property type="entry name" value="Flg_bbr_C"/>
    <property type="match status" value="1"/>
</dbReference>
<dbReference type="Pfam" id="PF22692">
    <property type="entry name" value="LlgE_F_G_D1"/>
    <property type="match status" value="1"/>
</dbReference>
<dbReference type="STRING" id="690417.IC63_08045"/>
<keyword evidence="11" id="KW-0966">Cell projection</keyword>
<dbReference type="InterPro" id="IPR001444">
    <property type="entry name" value="Flag_bb_rod_N"/>
</dbReference>
<evidence type="ECO:0000256" key="7">
    <source>
        <dbReference type="RuleBase" id="RU362116"/>
    </source>
</evidence>
<organism evidence="11 12">
    <name type="scientific">Paracoccus sphaerophysae</name>
    <dbReference type="NCBI Taxonomy" id="690417"/>
    <lineage>
        <taxon>Bacteria</taxon>
        <taxon>Pseudomonadati</taxon>
        <taxon>Pseudomonadota</taxon>
        <taxon>Alphaproteobacteria</taxon>
        <taxon>Rhodobacterales</taxon>
        <taxon>Paracoccaceae</taxon>
        <taxon>Paracoccus</taxon>
    </lineage>
</organism>
<dbReference type="PANTHER" id="PTHR30435:SF19">
    <property type="entry name" value="FLAGELLAR BASAL-BODY ROD PROTEIN FLGG"/>
    <property type="match status" value="1"/>
</dbReference>
<dbReference type="AlphaFoldDB" id="A0A099FBG8"/>
<feature type="domain" description="Flagellar hook protein FlgE/F/G-like D1" evidence="10">
    <location>
        <begin position="96"/>
        <end position="159"/>
    </location>
</feature>
<dbReference type="InterPro" id="IPR012834">
    <property type="entry name" value="FlgG_G_neg"/>
</dbReference>
<dbReference type="InterPro" id="IPR010930">
    <property type="entry name" value="Flg_bb/hook_C_dom"/>
</dbReference>
<dbReference type="InterPro" id="IPR020013">
    <property type="entry name" value="Flagellar_FlgE/F/G"/>
</dbReference>
<evidence type="ECO:0000259" key="10">
    <source>
        <dbReference type="Pfam" id="PF22692"/>
    </source>
</evidence>
<protein>
    <recommendedName>
        <fullName evidence="3 6">Flagellar basal-body rod protein FlgG</fullName>
    </recommendedName>
    <alternativeName>
        <fullName evidence="5 7">Distal rod protein</fullName>
    </alternativeName>
</protein>
<keyword evidence="11" id="KW-0282">Flagellum</keyword>
<dbReference type="NCBIfam" id="TIGR03506">
    <property type="entry name" value="FlgEFG_subfam"/>
    <property type="match status" value="2"/>
</dbReference>
<evidence type="ECO:0000256" key="4">
    <source>
        <dbReference type="ARBA" id="ARBA00023143"/>
    </source>
</evidence>
<evidence type="ECO:0000259" key="8">
    <source>
        <dbReference type="Pfam" id="PF00460"/>
    </source>
</evidence>
<comment type="subunit">
    <text evidence="7">The basal body constitutes a major portion of the flagellar organelle and consists of four rings (L,P,S, and M) mounted on a central rod. The rod consists of about 26 subunits of FlgG in the distal portion, and FlgB, FlgC and FlgF are thought to build up the proximal portion of the rod with about 6 subunits each.</text>
</comment>
<keyword evidence="11" id="KW-0969">Cilium</keyword>
<evidence type="ECO:0000256" key="3">
    <source>
        <dbReference type="ARBA" id="ARBA00017948"/>
    </source>
</evidence>
<keyword evidence="12" id="KW-1185">Reference proteome</keyword>
<evidence type="ECO:0000256" key="5">
    <source>
        <dbReference type="ARBA" id="ARBA00032912"/>
    </source>
</evidence>
<evidence type="ECO:0000313" key="12">
    <source>
        <dbReference type="Proteomes" id="UP000029917"/>
    </source>
</evidence>
<comment type="subcellular location">
    <subcellularLocation>
        <location evidence="1 7">Bacterial flagellum basal body</location>
    </subcellularLocation>
</comment>
<proteinExistence type="inferred from homology"/>
<dbReference type="Proteomes" id="UP000029917">
    <property type="component" value="Unassembled WGS sequence"/>
</dbReference>